<feature type="compositionally biased region" description="Basic and acidic residues" evidence="1">
    <location>
        <begin position="39"/>
        <end position="50"/>
    </location>
</feature>
<proteinExistence type="predicted"/>
<evidence type="ECO:0000313" key="2">
    <source>
        <dbReference type="EMBL" id="CAL1688869.1"/>
    </source>
</evidence>
<accession>A0AAV2P7F8</accession>
<reference evidence="2" key="1">
    <citation type="submission" date="2024-04" db="EMBL/GenBank/DDBJ databases">
        <authorList>
            <consortium name="Molecular Ecology Group"/>
        </authorList>
    </citation>
    <scope>NUCLEOTIDE SEQUENCE</scope>
</reference>
<dbReference type="EMBL" id="OZ034832">
    <property type="protein sequence ID" value="CAL1688869.1"/>
    <property type="molecule type" value="Genomic_DNA"/>
</dbReference>
<dbReference type="Proteomes" id="UP001497644">
    <property type="component" value="Chromosome 9"/>
</dbReference>
<keyword evidence="3" id="KW-1185">Reference proteome</keyword>
<protein>
    <submittedName>
        <fullName evidence="2">Uncharacterized protein</fullName>
    </submittedName>
</protein>
<name>A0AAV2P7F8_9HYME</name>
<feature type="region of interest" description="Disordered" evidence="1">
    <location>
        <begin position="1"/>
        <end position="52"/>
    </location>
</feature>
<evidence type="ECO:0000313" key="3">
    <source>
        <dbReference type="Proteomes" id="UP001497644"/>
    </source>
</evidence>
<organism evidence="2 3">
    <name type="scientific">Lasius platythorax</name>
    <dbReference type="NCBI Taxonomy" id="488582"/>
    <lineage>
        <taxon>Eukaryota</taxon>
        <taxon>Metazoa</taxon>
        <taxon>Ecdysozoa</taxon>
        <taxon>Arthropoda</taxon>
        <taxon>Hexapoda</taxon>
        <taxon>Insecta</taxon>
        <taxon>Pterygota</taxon>
        <taxon>Neoptera</taxon>
        <taxon>Endopterygota</taxon>
        <taxon>Hymenoptera</taxon>
        <taxon>Apocrita</taxon>
        <taxon>Aculeata</taxon>
        <taxon>Formicoidea</taxon>
        <taxon>Formicidae</taxon>
        <taxon>Formicinae</taxon>
        <taxon>Lasius</taxon>
        <taxon>Lasius</taxon>
    </lineage>
</organism>
<feature type="compositionally biased region" description="Basic residues" evidence="1">
    <location>
        <begin position="1"/>
        <end position="10"/>
    </location>
</feature>
<evidence type="ECO:0000256" key="1">
    <source>
        <dbReference type="SAM" id="MobiDB-lite"/>
    </source>
</evidence>
<gene>
    <name evidence="2" type="ORF">LPLAT_LOCUS13904</name>
</gene>
<dbReference type="AlphaFoldDB" id="A0AAV2P7F8"/>
<sequence>MTRLAGRRAKTLIIVSSKADRTMQRRNPPPPSSFLQGRKGGERAKKGDGMRRRRVKSLIYAPDKKMRNSIRPPKSASSIFVVRNVTAAVPPVLHELPAHGLKNFPWDIS</sequence>